<reference evidence="1 2" key="1">
    <citation type="submission" date="2022-07" db="EMBL/GenBank/DDBJ databases">
        <title>Fecal culturing of patients with breast cancer.</title>
        <authorList>
            <person name="Teng N.M.Y."/>
            <person name="Kiu R."/>
            <person name="Evans R."/>
            <person name="Baker D.J."/>
            <person name="Zenner C."/>
            <person name="Robinson S.D."/>
            <person name="Hall L.J."/>
        </authorList>
    </citation>
    <scope>NUCLEOTIDE SEQUENCE [LARGE SCALE GENOMIC DNA]</scope>
    <source>
        <strain evidence="1 2">LH1063</strain>
    </source>
</reference>
<organism evidence="1 2">
    <name type="scientific">Coprobacter tertius</name>
    <dbReference type="NCBI Taxonomy" id="2944915"/>
    <lineage>
        <taxon>Bacteria</taxon>
        <taxon>Pseudomonadati</taxon>
        <taxon>Bacteroidota</taxon>
        <taxon>Bacteroidia</taxon>
        <taxon>Bacteroidales</taxon>
        <taxon>Barnesiellaceae</taxon>
        <taxon>Coprobacter</taxon>
    </lineage>
</organism>
<comment type="caution">
    <text evidence="1">The sequence shown here is derived from an EMBL/GenBank/DDBJ whole genome shotgun (WGS) entry which is preliminary data.</text>
</comment>
<proteinExistence type="predicted"/>
<keyword evidence="2" id="KW-1185">Reference proteome</keyword>
<name>A0ABT1MJJ3_9BACT</name>
<dbReference type="Proteomes" id="UP001205603">
    <property type="component" value="Unassembled WGS sequence"/>
</dbReference>
<accession>A0ABT1MJJ3</accession>
<protein>
    <submittedName>
        <fullName evidence="1">Uncharacterized protein</fullName>
    </submittedName>
</protein>
<evidence type="ECO:0000313" key="2">
    <source>
        <dbReference type="Proteomes" id="UP001205603"/>
    </source>
</evidence>
<evidence type="ECO:0000313" key="1">
    <source>
        <dbReference type="EMBL" id="MCP9612798.1"/>
    </source>
</evidence>
<gene>
    <name evidence="1" type="ORF">NMU02_11920</name>
</gene>
<dbReference type="RefSeq" id="WP_255028156.1">
    <property type="nucleotide sequence ID" value="NZ_JANDHW010000014.1"/>
</dbReference>
<sequence>MCLVTPAALRGGAYANYDQTISEPLEIRINDSLSIRIRSISKEEYETRKQAAEHLRHKSYKKIEDLAKVQKILGRRLKVIPKDYGGRIVNEFEITFDDGTKVYRDLEFDFYAYYPELRILCFDSAGGYSKIDFNTNSEEWNGNISPEEWSVSPDKQLRINADGPDCIARDGYQYFLEKWNKKKRRYEYIGDLFYTENMLRSWTDDGDGLNSERVQHVILCWWYGTDWSWTDNNTVLYTCPDSYTEGGRLYGEMEIIVK</sequence>
<dbReference type="EMBL" id="JANDHW010000014">
    <property type="protein sequence ID" value="MCP9612798.1"/>
    <property type="molecule type" value="Genomic_DNA"/>
</dbReference>